<feature type="repeat" description="ANK" evidence="3">
    <location>
        <begin position="122"/>
        <end position="154"/>
    </location>
</feature>
<dbReference type="Pfam" id="PF00023">
    <property type="entry name" value="Ank"/>
    <property type="match status" value="2"/>
</dbReference>
<feature type="coiled-coil region" evidence="4">
    <location>
        <begin position="519"/>
        <end position="659"/>
    </location>
</feature>
<evidence type="ECO:0000256" key="2">
    <source>
        <dbReference type="ARBA" id="ARBA00023054"/>
    </source>
</evidence>
<proteinExistence type="predicted"/>
<organism evidence="5 6">
    <name type="scientific">Chiloscyllium punctatum</name>
    <name type="common">Brownbanded bambooshark</name>
    <name type="synonym">Hemiscyllium punctatum</name>
    <dbReference type="NCBI Taxonomy" id="137246"/>
    <lineage>
        <taxon>Eukaryota</taxon>
        <taxon>Metazoa</taxon>
        <taxon>Chordata</taxon>
        <taxon>Craniata</taxon>
        <taxon>Vertebrata</taxon>
        <taxon>Chondrichthyes</taxon>
        <taxon>Elasmobranchii</taxon>
        <taxon>Galeomorphii</taxon>
        <taxon>Galeoidea</taxon>
        <taxon>Orectolobiformes</taxon>
        <taxon>Hemiscylliidae</taxon>
        <taxon>Chiloscyllium</taxon>
    </lineage>
</organism>
<dbReference type="InterPro" id="IPR042420">
    <property type="entry name" value="RAI14/UACA"/>
</dbReference>
<keyword evidence="1" id="KW-0677">Repeat</keyword>
<accession>A0A401SXI4</accession>
<comment type="caution">
    <text evidence="5">The sequence shown here is derived from an EMBL/GenBank/DDBJ whole genome shotgun (WGS) entry which is preliminary data.</text>
</comment>
<dbReference type="SMART" id="SM00248">
    <property type="entry name" value="ANK"/>
    <property type="match status" value="6"/>
</dbReference>
<feature type="repeat" description="ANK" evidence="3">
    <location>
        <begin position="89"/>
        <end position="121"/>
    </location>
</feature>
<feature type="coiled-coil region" evidence="4">
    <location>
        <begin position="1050"/>
        <end position="1245"/>
    </location>
</feature>
<feature type="coiled-coil region" evidence="4">
    <location>
        <begin position="1288"/>
        <end position="1363"/>
    </location>
</feature>
<dbReference type="InterPro" id="IPR036770">
    <property type="entry name" value="Ankyrin_rpt-contain_sf"/>
</dbReference>
<dbReference type="Gene3D" id="1.25.40.20">
    <property type="entry name" value="Ankyrin repeat-containing domain"/>
    <property type="match status" value="2"/>
</dbReference>
<evidence type="ECO:0000256" key="1">
    <source>
        <dbReference type="ARBA" id="ARBA00022737"/>
    </source>
</evidence>
<sequence>MKSLKSRLKKHEVTLNTSDWSKYDDRLMKAVEKGDADKVTSLLAKRGIVCTKLDVEGRSAFHVAAAKGDVPCINAMLSHGVDVMAIDAAGRSVLHLAAQHGQPLCLQRLLQQNCPVDSVDLHGRSALHNAVVAGCPACVKLLLDHEAAVNIKDGDGQTPLMLATQKCHPEICRLLLEWGADINSRDKQNRTALMMGCETGCKDAVEVLLNRGADVTLTDDFGHKSLYYAQLSKDPELLALARAAMEKKVKAREPSTKSQQVTQVPELSQKIDQRHFHDETPTAQSQKEQRIVKELQIENEDLKGKLKKHQQDQRLFLERLSGLQKQLNQRQQLKNLLLARDREQEDNMKVLESLRAKLRTYESGHFYEQMAASIPMVKVKEEMAVKQTNFPATESQHPSKLAVGSSEVIAPFQSTPEVNESLRKDLEMTRKRFELARKEVNNLQLELLNRNKHCEVLNDECKRVKQESEEQIRQLEDALSEVQKRMFESEGKVKLLQAHVNALKDHLSKQGSAGNNRAVDELKTQLKNVKSKHEEALSEVERLQNQIKLGVLSIQESGEAKQVDRYKEEVREMKQALTMSEQKNQETERKIIGMENELKSMEKKILQCVPAEEFENMRNSFISGLEEKEKQVVEAKDKYNRAQKEVVQLQKELERERAQAAACVKMEQYQSLKSSFDSQGEKVSDITQKQQKLQKENEAIQQENVRIKSELEGLKHKLQVEYVPLKTHDSLKSSMNQTVQDLNKQVSKVSQRYKEALKESEKLKVEKNTIRDNLNHVQTLYVPPEKHKKEITTLNSIVSKSKTELEELNQKYSLAQEQTENVLQEIAALKDTLKSQYVPLEKHEELKKVLNAASEKAAHELSLATKQCSEVQSEMARSEQEKNRLKEQLIILQDRMQKEYIPLQQHEEFKSTLNSRTEEQQKKVDEALSKYKEAQEETGELRKEKMNLANELHILQKSLSSQYVPVENYEQKQNEFNISLKELMNQLTEKTQQCSAFQEEAKKYKKETEELKKTVGHLEENLEKHYVSKDIYEEMESKFVNGMGEKDEHVEKVMRKCADVELQSERSQKENAKLQSDIQALKESIQLKYIPVEEFEAMKTSLNNRVLELQKEKERMKTSCAQEQQKVETLLLQLDDQKKSSLPLLEHTEWKEKMDTDITRLKNQLNEREEELRGKVTEISKLQADAEALSRTITELKTKEANDLSKHETVKSTLEAQVISLNKDLAELKEKEDQMCTEILRAKEKELSAKDEKETFQSRSFSFEQEIKELKNKYDDSMATICDLQKSIQESAKQIEAKDNKITELLNDVERLKQALNGLSQLSYSATNPKRPSQQMEALQVQIKDLQQQLADADRQHREVIAIYRTHLLNAAQGHMDEDVQAALLQIIRMRQEFVC</sequence>
<keyword evidence="3" id="KW-0040">ANK repeat</keyword>
<dbReference type="PANTHER" id="PTHR24129">
    <property type="entry name" value="ANKYCORBIN"/>
    <property type="match status" value="1"/>
</dbReference>
<dbReference type="PROSITE" id="PS50088">
    <property type="entry name" value="ANK_REPEAT"/>
    <property type="match status" value="5"/>
</dbReference>
<dbReference type="OMA" id="KCHEMEK"/>
<dbReference type="PROSITE" id="PS50297">
    <property type="entry name" value="ANK_REP_REGION"/>
    <property type="match status" value="4"/>
</dbReference>
<feature type="repeat" description="ANK" evidence="3">
    <location>
        <begin position="188"/>
        <end position="220"/>
    </location>
</feature>
<gene>
    <name evidence="5" type="ORF">chiPu_0013585</name>
</gene>
<dbReference type="InterPro" id="IPR002110">
    <property type="entry name" value="Ankyrin_rpt"/>
</dbReference>
<dbReference type="SUPFAM" id="SSF48403">
    <property type="entry name" value="Ankyrin repeat"/>
    <property type="match status" value="1"/>
</dbReference>
<feature type="coiled-coil region" evidence="4">
    <location>
        <begin position="285"/>
        <end position="312"/>
    </location>
</feature>
<feature type="coiled-coil region" evidence="4">
    <location>
        <begin position="683"/>
        <end position="1021"/>
    </location>
</feature>
<feature type="repeat" description="ANK" evidence="3">
    <location>
        <begin position="56"/>
        <end position="88"/>
    </location>
</feature>
<dbReference type="Pfam" id="PF12796">
    <property type="entry name" value="Ank_2"/>
    <property type="match status" value="1"/>
</dbReference>
<evidence type="ECO:0000256" key="4">
    <source>
        <dbReference type="SAM" id="Coils"/>
    </source>
</evidence>
<evidence type="ECO:0000313" key="6">
    <source>
        <dbReference type="Proteomes" id="UP000287033"/>
    </source>
</evidence>
<evidence type="ECO:0000313" key="5">
    <source>
        <dbReference type="EMBL" id="GCC35104.1"/>
    </source>
</evidence>
<dbReference type="Gene3D" id="1.10.287.1490">
    <property type="match status" value="1"/>
</dbReference>
<name>A0A401SXI4_CHIPU</name>
<feature type="repeat" description="ANK" evidence="3">
    <location>
        <begin position="155"/>
        <end position="187"/>
    </location>
</feature>
<dbReference type="OrthoDB" id="341259at2759"/>
<reference evidence="5 6" key="1">
    <citation type="journal article" date="2018" name="Nat. Ecol. Evol.">
        <title>Shark genomes provide insights into elasmobranch evolution and the origin of vertebrates.</title>
        <authorList>
            <person name="Hara Y"/>
            <person name="Yamaguchi K"/>
            <person name="Onimaru K"/>
            <person name="Kadota M"/>
            <person name="Koyanagi M"/>
            <person name="Keeley SD"/>
            <person name="Tatsumi K"/>
            <person name="Tanaka K"/>
            <person name="Motone F"/>
            <person name="Kageyama Y"/>
            <person name="Nozu R"/>
            <person name="Adachi N"/>
            <person name="Nishimura O"/>
            <person name="Nakagawa R"/>
            <person name="Tanegashima C"/>
            <person name="Kiyatake I"/>
            <person name="Matsumoto R"/>
            <person name="Murakumo K"/>
            <person name="Nishida K"/>
            <person name="Terakita A"/>
            <person name="Kuratani S"/>
            <person name="Sato K"/>
            <person name="Hyodo S Kuraku.S."/>
        </authorList>
    </citation>
    <scope>NUCLEOTIDE SEQUENCE [LARGE SCALE GENOMIC DNA]</scope>
</reference>
<keyword evidence="2 4" id="KW-0175">Coiled coil</keyword>
<dbReference type="Proteomes" id="UP000287033">
    <property type="component" value="Unassembled WGS sequence"/>
</dbReference>
<dbReference type="Gene3D" id="1.20.5.170">
    <property type="match status" value="1"/>
</dbReference>
<dbReference type="PANTHER" id="PTHR24129:SF1">
    <property type="entry name" value="UVEAL AUTOANTIGEN WITH COILED-COIL DOMAINS AND ANKYRIN REPEATS"/>
    <property type="match status" value="1"/>
</dbReference>
<feature type="coiled-coil region" evidence="4">
    <location>
        <begin position="419"/>
        <end position="492"/>
    </location>
</feature>
<keyword evidence="6" id="KW-1185">Reference proteome</keyword>
<dbReference type="EMBL" id="BEZZ01000665">
    <property type="protein sequence ID" value="GCC35104.1"/>
    <property type="molecule type" value="Genomic_DNA"/>
</dbReference>
<dbReference type="STRING" id="137246.A0A401SXI4"/>
<evidence type="ECO:0000256" key="3">
    <source>
        <dbReference type="PROSITE-ProRule" id="PRU00023"/>
    </source>
</evidence>
<protein>
    <submittedName>
        <fullName evidence="5">Uncharacterized protein</fullName>
    </submittedName>
</protein>
<dbReference type="GO" id="GO:0003779">
    <property type="term" value="F:actin binding"/>
    <property type="evidence" value="ECO:0007669"/>
    <property type="project" value="InterPro"/>
</dbReference>